<accession>A0A392SH73</accession>
<comment type="caution">
    <text evidence="1">The sequence shown here is derived from an EMBL/GenBank/DDBJ whole genome shotgun (WGS) entry which is preliminary data.</text>
</comment>
<evidence type="ECO:0000313" key="1">
    <source>
        <dbReference type="EMBL" id="MCI48238.1"/>
    </source>
</evidence>
<reference evidence="1 2" key="1">
    <citation type="journal article" date="2018" name="Front. Plant Sci.">
        <title>Red Clover (Trifolium pratense) and Zigzag Clover (T. medium) - A Picture of Genomic Similarities and Differences.</title>
        <authorList>
            <person name="Dluhosova J."/>
            <person name="Istvanek J."/>
            <person name="Nedelnik J."/>
            <person name="Repkova J."/>
        </authorList>
    </citation>
    <scope>NUCLEOTIDE SEQUENCE [LARGE SCALE GENOMIC DNA]</scope>
    <source>
        <strain evidence="2">cv. 10/8</strain>
        <tissue evidence="1">Leaf</tissue>
    </source>
</reference>
<dbReference type="Proteomes" id="UP000265520">
    <property type="component" value="Unassembled WGS sequence"/>
</dbReference>
<keyword evidence="2" id="KW-1185">Reference proteome</keyword>
<name>A0A392SH73_9FABA</name>
<organism evidence="1 2">
    <name type="scientific">Trifolium medium</name>
    <dbReference type="NCBI Taxonomy" id="97028"/>
    <lineage>
        <taxon>Eukaryota</taxon>
        <taxon>Viridiplantae</taxon>
        <taxon>Streptophyta</taxon>
        <taxon>Embryophyta</taxon>
        <taxon>Tracheophyta</taxon>
        <taxon>Spermatophyta</taxon>
        <taxon>Magnoliopsida</taxon>
        <taxon>eudicotyledons</taxon>
        <taxon>Gunneridae</taxon>
        <taxon>Pentapetalae</taxon>
        <taxon>rosids</taxon>
        <taxon>fabids</taxon>
        <taxon>Fabales</taxon>
        <taxon>Fabaceae</taxon>
        <taxon>Papilionoideae</taxon>
        <taxon>50 kb inversion clade</taxon>
        <taxon>NPAAA clade</taxon>
        <taxon>Hologalegina</taxon>
        <taxon>IRL clade</taxon>
        <taxon>Trifolieae</taxon>
        <taxon>Trifolium</taxon>
    </lineage>
</organism>
<evidence type="ECO:0000313" key="2">
    <source>
        <dbReference type="Proteomes" id="UP000265520"/>
    </source>
</evidence>
<dbReference type="AlphaFoldDB" id="A0A392SH73"/>
<sequence>MKNVILMLEGLKDIPVPPSPVRLVVNASFCACH</sequence>
<dbReference type="EMBL" id="LXQA010383465">
    <property type="protein sequence ID" value="MCI48238.1"/>
    <property type="molecule type" value="Genomic_DNA"/>
</dbReference>
<protein>
    <submittedName>
        <fullName evidence="1">Uncharacterized protein</fullName>
    </submittedName>
</protein>
<proteinExistence type="predicted"/>